<evidence type="ECO:0000256" key="2">
    <source>
        <dbReference type="ARBA" id="ARBA00022908"/>
    </source>
</evidence>
<accession>A0A543KEN6</accession>
<dbReference type="Proteomes" id="UP000320582">
    <property type="component" value="Unassembled WGS sequence"/>
</dbReference>
<feature type="domain" description="Tyr recombinase" evidence="5">
    <location>
        <begin position="241"/>
        <end position="388"/>
    </location>
</feature>
<dbReference type="PANTHER" id="PTHR30629">
    <property type="entry name" value="PROPHAGE INTEGRASE"/>
    <property type="match status" value="1"/>
</dbReference>
<evidence type="ECO:0000259" key="5">
    <source>
        <dbReference type="Pfam" id="PF00589"/>
    </source>
</evidence>
<dbReference type="InterPro" id="IPR002104">
    <property type="entry name" value="Integrase_catalytic"/>
</dbReference>
<dbReference type="AlphaFoldDB" id="A0A543KEN6"/>
<proteinExistence type="inferred from homology"/>
<dbReference type="PANTHER" id="PTHR30629:SF2">
    <property type="entry name" value="PROPHAGE INTEGRASE INTS-RELATED"/>
    <property type="match status" value="1"/>
</dbReference>
<evidence type="ECO:0000256" key="3">
    <source>
        <dbReference type="ARBA" id="ARBA00023125"/>
    </source>
</evidence>
<name>A0A543KEN6_9RHOB</name>
<dbReference type="GO" id="GO:0003677">
    <property type="term" value="F:DNA binding"/>
    <property type="evidence" value="ECO:0007669"/>
    <property type="project" value="UniProtKB-KW"/>
</dbReference>
<dbReference type="Pfam" id="PF00589">
    <property type="entry name" value="Phage_integrase"/>
    <property type="match status" value="1"/>
</dbReference>
<keyword evidence="3" id="KW-0238">DNA-binding</keyword>
<dbReference type="GO" id="GO:0015074">
    <property type="term" value="P:DNA integration"/>
    <property type="evidence" value="ECO:0007669"/>
    <property type="project" value="UniProtKB-KW"/>
</dbReference>
<dbReference type="InterPro" id="IPR010998">
    <property type="entry name" value="Integrase_recombinase_N"/>
</dbReference>
<comment type="caution">
    <text evidence="7">The sequence shown here is derived from an EMBL/GenBank/DDBJ whole genome shotgun (WGS) entry which is preliminary data.</text>
</comment>
<dbReference type="OrthoDB" id="6388170at2"/>
<comment type="similarity">
    <text evidence="1">Belongs to the 'phage' integrase family.</text>
</comment>
<feature type="domain" description="Integrase DNA-binding" evidence="6">
    <location>
        <begin position="8"/>
        <end position="95"/>
    </location>
</feature>
<evidence type="ECO:0000256" key="4">
    <source>
        <dbReference type="ARBA" id="ARBA00023172"/>
    </source>
</evidence>
<reference evidence="7 8" key="1">
    <citation type="submission" date="2019-06" db="EMBL/GenBank/DDBJ databases">
        <title>Genomic Encyclopedia of Archaeal and Bacterial Type Strains, Phase II (KMG-II): from individual species to whole genera.</title>
        <authorList>
            <person name="Goeker M."/>
        </authorList>
    </citation>
    <scope>NUCLEOTIDE SEQUENCE [LARGE SCALE GENOMIC DNA]</scope>
    <source>
        <strain evidence="7 8">DSM 18423</strain>
    </source>
</reference>
<evidence type="ECO:0000313" key="8">
    <source>
        <dbReference type="Proteomes" id="UP000320582"/>
    </source>
</evidence>
<sequence>MGDNRKKLTKTSVADITPIEGKTIIIWDTETRGFGLRVSSGGAKSYILQRRIGKKERRMTIGRAGDMTLDKARKEAAKLVAQIVDGIDPVQEQERQAVQALTLGAAFENYIAAPVQKQGASRGKARKPRTVRDIRLQMMRFKDWLELPIKDITEDMVKARHKKIAEVSPAQANLAFRYLRACLNFAIADSDPRNPALTHNPVDRLNRTNTWANVEAAKGHVPADRLADFVQAVQTGLVGLRHEHEHRDAILFMLLTGARHAEVMGDGKSGYEPLKWSQVDLDAATVFFPEPKNRQPFTVHLSRQVVELLRQRKKISGKRRYVFGNAKGDVVEDIRSAYARLEKAMGFRVTSHDLRRSYTTAASKCCNAYVLKALVNHISGGDVTAGYVQIEETDIRQAAQAVADFILSPARIVPIDNVVKLEGARA</sequence>
<evidence type="ECO:0000313" key="7">
    <source>
        <dbReference type="EMBL" id="TQM93543.1"/>
    </source>
</evidence>
<protein>
    <submittedName>
        <fullName evidence="7">Phage integrase family protein</fullName>
    </submittedName>
</protein>
<dbReference type="RefSeq" id="WP_142081530.1">
    <property type="nucleotide sequence ID" value="NZ_VFPT01000001.1"/>
</dbReference>
<dbReference type="Pfam" id="PF13356">
    <property type="entry name" value="Arm-DNA-bind_3"/>
    <property type="match status" value="1"/>
</dbReference>
<dbReference type="EMBL" id="VFPT01000001">
    <property type="protein sequence ID" value="TQM93543.1"/>
    <property type="molecule type" value="Genomic_DNA"/>
</dbReference>
<organism evidence="7 8">
    <name type="scientific">Roseinatronobacter monicus</name>
    <dbReference type="NCBI Taxonomy" id="393481"/>
    <lineage>
        <taxon>Bacteria</taxon>
        <taxon>Pseudomonadati</taxon>
        <taxon>Pseudomonadota</taxon>
        <taxon>Alphaproteobacteria</taxon>
        <taxon>Rhodobacterales</taxon>
        <taxon>Paracoccaceae</taxon>
        <taxon>Roseinatronobacter</taxon>
    </lineage>
</organism>
<dbReference type="GO" id="GO:0006310">
    <property type="term" value="P:DNA recombination"/>
    <property type="evidence" value="ECO:0007669"/>
    <property type="project" value="UniProtKB-KW"/>
</dbReference>
<evidence type="ECO:0000256" key="1">
    <source>
        <dbReference type="ARBA" id="ARBA00008857"/>
    </source>
</evidence>
<dbReference type="InterPro" id="IPR038488">
    <property type="entry name" value="Integrase_DNA-bd_sf"/>
</dbReference>
<dbReference type="InterPro" id="IPR011010">
    <property type="entry name" value="DNA_brk_join_enz"/>
</dbReference>
<dbReference type="InterPro" id="IPR050808">
    <property type="entry name" value="Phage_Integrase"/>
</dbReference>
<dbReference type="InterPro" id="IPR013762">
    <property type="entry name" value="Integrase-like_cat_sf"/>
</dbReference>
<evidence type="ECO:0000259" key="6">
    <source>
        <dbReference type="Pfam" id="PF13356"/>
    </source>
</evidence>
<keyword evidence="4" id="KW-0233">DNA recombination</keyword>
<keyword evidence="2" id="KW-0229">DNA integration</keyword>
<keyword evidence="8" id="KW-1185">Reference proteome</keyword>
<dbReference type="Gene3D" id="3.30.160.390">
    <property type="entry name" value="Integrase, DNA-binding domain"/>
    <property type="match status" value="1"/>
</dbReference>
<dbReference type="Gene3D" id="1.10.150.130">
    <property type="match status" value="1"/>
</dbReference>
<gene>
    <name evidence="7" type="ORF">BD293_2180</name>
</gene>
<dbReference type="InterPro" id="IPR025166">
    <property type="entry name" value="Integrase_DNA_bind_dom"/>
</dbReference>
<dbReference type="SUPFAM" id="SSF56349">
    <property type="entry name" value="DNA breaking-rejoining enzymes"/>
    <property type="match status" value="1"/>
</dbReference>
<dbReference type="Gene3D" id="1.10.443.10">
    <property type="entry name" value="Intergrase catalytic core"/>
    <property type="match status" value="1"/>
</dbReference>